<name>A0AAJ0GM00_9PEZI</name>
<dbReference type="GeneID" id="87882685"/>
<dbReference type="AlphaFoldDB" id="A0AAJ0GM00"/>
<accession>A0AAJ0GM00</accession>
<dbReference type="RefSeq" id="XP_062718206.1">
    <property type="nucleotide sequence ID" value="XM_062863856.1"/>
</dbReference>
<sequence>MVIISIRQPSRAVLWRCWCATPKRERQINSRRRPHELQQAPRLHQEQRSQAAFPDPPDRNPPRRTPAAEQCAIGPARPDRDCCPGTPAGRRVESGGFSNSFISASGGPNPWSRSCRGPWVDFCSRPLSLCRVLFLFYHFCCFRLLPTLLAFSTPQSATSRDRASLEILSTGSGQDTQRSWKKHTWPLQLYTRWSATVSFPNWAVALPPKFPLPTSLVPLVSTSSRSALRIFIRSALTRRIDQPIGNASTSSSLDFRDASSPVPGGWVPAPGRPRPSI</sequence>
<reference evidence="2" key="1">
    <citation type="journal article" date="2023" name="Mol. Phylogenet. Evol.">
        <title>Genome-scale phylogeny and comparative genomics of the fungal order Sordariales.</title>
        <authorList>
            <person name="Hensen N."/>
            <person name="Bonometti L."/>
            <person name="Westerberg I."/>
            <person name="Brannstrom I.O."/>
            <person name="Guillou S."/>
            <person name="Cros-Aarteil S."/>
            <person name="Calhoun S."/>
            <person name="Haridas S."/>
            <person name="Kuo A."/>
            <person name="Mondo S."/>
            <person name="Pangilinan J."/>
            <person name="Riley R."/>
            <person name="LaButti K."/>
            <person name="Andreopoulos B."/>
            <person name="Lipzen A."/>
            <person name="Chen C."/>
            <person name="Yan M."/>
            <person name="Daum C."/>
            <person name="Ng V."/>
            <person name="Clum A."/>
            <person name="Steindorff A."/>
            <person name="Ohm R.A."/>
            <person name="Martin F."/>
            <person name="Silar P."/>
            <person name="Natvig D.O."/>
            <person name="Lalanne C."/>
            <person name="Gautier V."/>
            <person name="Ament-Velasquez S.L."/>
            <person name="Kruys A."/>
            <person name="Hutchinson M.I."/>
            <person name="Powell A.J."/>
            <person name="Barry K."/>
            <person name="Miller A.N."/>
            <person name="Grigoriev I.V."/>
            <person name="Debuchy R."/>
            <person name="Gladieux P."/>
            <person name="Hiltunen Thoren M."/>
            <person name="Johannesson H."/>
        </authorList>
    </citation>
    <scope>NUCLEOTIDE SEQUENCE</scope>
    <source>
        <strain evidence="2">CBS 333.67</strain>
    </source>
</reference>
<dbReference type="EMBL" id="JAUDZG010000007">
    <property type="protein sequence ID" value="KAK3302426.1"/>
    <property type="molecule type" value="Genomic_DNA"/>
</dbReference>
<proteinExistence type="predicted"/>
<feature type="region of interest" description="Disordered" evidence="1">
    <location>
        <begin position="29"/>
        <end position="85"/>
    </location>
</feature>
<gene>
    <name evidence="2" type="ORF">B0T15DRAFT_305056</name>
</gene>
<protein>
    <submittedName>
        <fullName evidence="2">Uncharacterized protein</fullName>
    </submittedName>
</protein>
<reference evidence="2" key="2">
    <citation type="submission" date="2023-06" db="EMBL/GenBank/DDBJ databases">
        <authorList>
            <consortium name="Lawrence Berkeley National Laboratory"/>
            <person name="Mondo S.J."/>
            <person name="Hensen N."/>
            <person name="Bonometti L."/>
            <person name="Westerberg I."/>
            <person name="Brannstrom I.O."/>
            <person name="Guillou S."/>
            <person name="Cros-Aarteil S."/>
            <person name="Calhoun S."/>
            <person name="Haridas S."/>
            <person name="Kuo A."/>
            <person name="Pangilinan J."/>
            <person name="Riley R."/>
            <person name="Labutti K."/>
            <person name="Andreopoulos B."/>
            <person name="Lipzen A."/>
            <person name="Chen C."/>
            <person name="Yanf M."/>
            <person name="Daum C."/>
            <person name="Ng V."/>
            <person name="Clum A."/>
            <person name="Steindorff A."/>
            <person name="Ohm R."/>
            <person name="Martin F."/>
            <person name="Silar P."/>
            <person name="Natvig D."/>
            <person name="Lalanne C."/>
            <person name="Gautier V."/>
            <person name="Ament-Velasquez S.L."/>
            <person name="Kruys A."/>
            <person name="Hutchinson M.I."/>
            <person name="Powell A.J."/>
            <person name="Barry K."/>
            <person name="Miller A.N."/>
            <person name="Grigoriev I.V."/>
            <person name="Debuchy R."/>
            <person name="Gladieux P."/>
            <person name="Thoren M.H."/>
            <person name="Johannesson H."/>
        </authorList>
    </citation>
    <scope>NUCLEOTIDE SEQUENCE</scope>
    <source>
        <strain evidence="2">CBS 333.67</strain>
    </source>
</reference>
<evidence type="ECO:0000313" key="3">
    <source>
        <dbReference type="Proteomes" id="UP001273166"/>
    </source>
</evidence>
<evidence type="ECO:0000313" key="2">
    <source>
        <dbReference type="EMBL" id="KAK3302426.1"/>
    </source>
</evidence>
<keyword evidence="3" id="KW-1185">Reference proteome</keyword>
<evidence type="ECO:0000256" key="1">
    <source>
        <dbReference type="SAM" id="MobiDB-lite"/>
    </source>
</evidence>
<organism evidence="2 3">
    <name type="scientific">Chaetomium strumarium</name>
    <dbReference type="NCBI Taxonomy" id="1170767"/>
    <lineage>
        <taxon>Eukaryota</taxon>
        <taxon>Fungi</taxon>
        <taxon>Dikarya</taxon>
        <taxon>Ascomycota</taxon>
        <taxon>Pezizomycotina</taxon>
        <taxon>Sordariomycetes</taxon>
        <taxon>Sordariomycetidae</taxon>
        <taxon>Sordariales</taxon>
        <taxon>Chaetomiaceae</taxon>
        <taxon>Chaetomium</taxon>
    </lineage>
</organism>
<feature type="region of interest" description="Disordered" evidence="1">
    <location>
        <begin position="247"/>
        <end position="277"/>
    </location>
</feature>
<dbReference type="Proteomes" id="UP001273166">
    <property type="component" value="Unassembled WGS sequence"/>
</dbReference>
<comment type="caution">
    <text evidence="2">The sequence shown here is derived from an EMBL/GenBank/DDBJ whole genome shotgun (WGS) entry which is preliminary data.</text>
</comment>